<keyword evidence="1 7" id="KW-0732">Signal</keyword>
<dbReference type="AlphaFoldDB" id="A0A7L1W037"/>
<dbReference type="PANTHER" id="PTHR19343">
    <property type="entry name" value="T CELL RECEPTOR ALPHA VARIABLE 1-2"/>
    <property type="match status" value="1"/>
</dbReference>
<dbReference type="GO" id="GO:0002250">
    <property type="term" value="P:adaptive immune response"/>
    <property type="evidence" value="ECO:0007669"/>
    <property type="project" value="UniProtKB-KW"/>
</dbReference>
<evidence type="ECO:0000313" key="9">
    <source>
        <dbReference type="EMBL" id="NXO91010.1"/>
    </source>
</evidence>
<keyword evidence="5" id="KW-0393">Immunoglobulin domain</keyword>
<feature type="non-terminal residue" evidence="9">
    <location>
        <position position="94"/>
    </location>
</feature>
<dbReference type="PROSITE" id="PS50835">
    <property type="entry name" value="IG_LIKE"/>
    <property type="match status" value="1"/>
</dbReference>
<evidence type="ECO:0000256" key="5">
    <source>
        <dbReference type="ARBA" id="ARBA00023319"/>
    </source>
</evidence>
<protein>
    <submittedName>
        <fullName evidence="9">HVM09 protein</fullName>
    </submittedName>
</protein>
<keyword evidence="3" id="KW-1064">Adaptive immunity</keyword>
<proteinExistence type="predicted"/>
<name>A0A7L1W037_9PASS</name>
<evidence type="ECO:0000256" key="6">
    <source>
        <dbReference type="ARBA" id="ARBA00043266"/>
    </source>
</evidence>
<dbReference type="EMBL" id="VXBV01001653">
    <property type="protein sequence ID" value="NXO91010.1"/>
    <property type="molecule type" value="Genomic_DNA"/>
</dbReference>
<feature type="domain" description="Ig-like" evidence="8">
    <location>
        <begin position="19"/>
        <end position="94"/>
    </location>
</feature>
<organism evidence="9 10">
    <name type="scientific">Certhia brachydactyla</name>
    <name type="common">short-toed tree-creeper</name>
    <dbReference type="NCBI Taxonomy" id="73330"/>
    <lineage>
        <taxon>Eukaryota</taxon>
        <taxon>Metazoa</taxon>
        <taxon>Chordata</taxon>
        <taxon>Craniata</taxon>
        <taxon>Vertebrata</taxon>
        <taxon>Euteleostomi</taxon>
        <taxon>Archelosauria</taxon>
        <taxon>Archosauria</taxon>
        <taxon>Dinosauria</taxon>
        <taxon>Saurischia</taxon>
        <taxon>Theropoda</taxon>
        <taxon>Coelurosauria</taxon>
        <taxon>Aves</taxon>
        <taxon>Neognathae</taxon>
        <taxon>Neoaves</taxon>
        <taxon>Telluraves</taxon>
        <taxon>Australaves</taxon>
        <taxon>Passeriformes</taxon>
        <taxon>Certhiidae</taxon>
        <taxon>Certhiinae</taxon>
        <taxon>Certhia</taxon>
    </lineage>
</organism>
<sequence>QSDCGLFLLSAAVSLAGAATLEQHPRELSVQEGGRVTFQCSMKGDTMRYYWMYWYRQGPRGSLDFIYRRGDRYGEGFQDRFMGIVESSKNSFTL</sequence>
<dbReference type="OrthoDB" id="9945861at2759"/>
<dbReference type="GO" id="GO:0042101">
    <property type="term" value="C:T cell receptor complex"/>
    <property type="evidence" value="ECO:0007669"/>
    <property type="project" value="UniProtKB-KW"/>
</dbReference>
<comment type="caution">
    <text evidence="9">The sequence shown here is derived from an EMBL/GenBank/DDBJ whole genome shotgun (WGS) entry which is preliminary data.</text>
</comment>
<evidence type="ECO:0000256" key="4">
    <source>
        <dbReference type="ARBA" id="ARBA00023170"/>
    </source>
</evidence>
<evidence type="ECO:0000256" key="2">
    <source>
        <dbReference type="ARBA" id="ARBA00022859"/>
    </source>
</evidence>
<evidence type="ECO:0000256" key="3">
    <source>
        <dbReference type="ARBA" id="ARBA00023130"/>
    </source>
</evidence>
<accession>A0A7L1W037</accession>
<keyword evidence="6" id="KW-1279">T cell receptor</keyword>
<dbReference type="InterPro" id="IPR013106">
    <property type="entry name" value="Ig_V-set"/>
</dbReference>
<evidence type="ECO:0000256" key="1">
    <source>
        <dbReference type="ARBA" id="ARBA00022729"/>
    </source>
</evidence>
<evidence type="ECO:0000259" key="8">
    <source>
        <dbReference type="PROSITE" id="PS50835"/>
    </source>
</evidence>
<dbReference type="InterPro" id="IPR036179">
    <property type="entry name" value="Ig-like_dom_sf"/>
</dbReference>
<feature type="signal peptide" evidence="7">
    <location>
        <begin position="1"/>
        <end position="18"/>
    </location>
</feature>
<gene>
    <name evidence="9" type="primary">Hvm09</name>
    <name evidence="9" type="ORF">CERBRA_R15437</name>
</gene>
<evidence type="ECO:0000313" key="10">
    <source>
        <dbReference type="Proteomes" id="UP000536092"/>
    </source>
</evidence>
<feature type="non-terminal residue" evidence="9">
    <location>
        <position position="1"/>
    </location>
</feature>
<feature type="chain" id="PRO_5029766712" evidence="7">
    <location>
        <begin position="19"/>
        <end position="94"/>
    </location>
</feature>
<dbReference type="Gene3D" id="2.60.40.10">
    <property type="entry name" value="Immunoglobulins"/>
    <property type="match status" value="1"/>
</dbReference>
<dbReference type="PANTHER" id="PTHR19343:SF13">
    <property type="entry name" value="T CELL RECEPTOR ALPHA VARIABLE 21"/>
    <property type="match status" value="1"/>
</dbReference>
<dbReference type="SUPFAM" id="SSF48726">
    <property type="entry name" value="Immunoglobulin"/>
    <property type="match status" value="1"/>
</dbReference>
<dbReference type="InterPro" id="IPR007110">
    <property type="entry name" value="Ig-like_dom"/>
</dbReference>
<dbReference type="InterPro" id="IPR013783">
    <property type="entry name" value="Ig-like_fold"/>
</dbReference>
<keyword evidence="10" id="KW-1185">Reference proteome</keyword>
<keyword evidence="2" id="KW-0391">Immunity</keyword>
<evidence type="ECO:0000256" key="7">
    <source>
        <dbReference type="SAM" id="SignalP"/>
    </source>
</evidence>
<dbReference type="GO" id="GO:0042605">
    <property type="term" value="F:peptide antigen binding"/>
    <property type="evidence" value="ECO:0007669"/>
    <property type="project" value="TreeGrafter"/>
</dbReference>
<reference evidence="9 10" key="1">
    <citation type="submission" date="2019-09" db="EMBL/GenBank/DDBJ databases">
        <title>Bird 10,000 Genomes (B10K) Project - Family phase.</title>
        <authorList>
            <person name="Zhang G."/>
        </authorList>
    </citation>
    <scope>NUCLEOTIDE SEQUENCE [LARGE SCALE GENOMIC DNA]</scope>
    <source>
        <strain evidence="9">B10K-DU-002-20</strain>
        <tissue evidence="9">Muscle</tissue>
    </source>
</reference>
<dbReference type="Pfam" id="PF07686">
    <property type="entry name" value="V-set"/>
    <property type="match status" value="1"/>
</dbReference>
<dbReference type="Proteomes" id="UP000536092">
    <property type="component" value="Unassembled WGS sequence"/>
</dbReference>
<keyword evidence="4" id="KW-0675">Receptor</keyword>
<dbReference type="InterPro" id="IPR051006">
    <property type="entry name" value="TCR_variable_domain"/>
</dbReference>